<dbReference type="Proteomes" id="UP000264353">
    <property type="component" value="Chromosome A8"/>
</dbReference>
<dbReference type="InterPro" id="IPR001810">
    <property type="entry name" value="F-box_dom"/>
</dbReference>
<dbReference type="EMBL" id="CM010635">
    <property type="protein sequence ID" value="RID51943.1"/>
    <property type="molecule type" value="Genomic_DNA"/>
</dbReference>
<dbReference type="SMART" id="SM00256">
    <property type="entry name" value="FBOX"/>
    <property type="match status" value="1"/>
</dbReference>
<evidence type="ECO:0000313" key="2">
    <source>
        <dbReference type="EMBL" id="RID51943.1"/>
    </source>
</evidence>
<dbReference type="Gene3D" id="1.20.1280.50">
    <property type="match status" value="1"/>
</dbReference>
<dbReference type="NCBIfam" id="TIGR01640">
    <property type="entry name" value="F_box_assoc_1"/>
    <property type="match status" value="1"/>
</dbReference>
<dbReference type="PANTHER" id="PTHR31672">
    <property type="entry name" value="BNACNNG10540D PROTEIN"/>
    <property type="match status" value="1"/>
</dbReference>
<feature type="domain" description="F-box" evidence="1">
    <location>
        <begin position="13"/>
        <end position="52"/>
    </location>
</feature>
<evidence type="ECO:0000259" key="1">
    <source>
        <dbReference type="SMART" id="SM00256"/>
    </source>
</evidence>
<dbReference type="Pfam" id="PF00646">
    <property type="entry name" value="F-box"/>
    <property type="match status" value="1"/>
</dbReference>
<accession>A0A397YPT7</accession>
<dbReference type="InterPro" id="IPR036047">
    <property type="entry name" value="F-box-like_dom_sf"/>
</dbReference>
<dbReference type="InterPro" id="IPR006527">
    <property type="entry name" value="F-box-assoc_dom_typ1"/>
</dbReference>
<proteinExistence type="predicted"/>
<gene>
    <name evidence="2" type="ORF">BRARA_H02574</name>
</gene>
<name>A0A397YPT7_BRACM</name>
<protein>
    <recommendedName>
        <fullName evidence="1">F-box domain-containing protein</fullName>
    </recommendedName>
</protein>
<dbReference type="InterPro" id="IPR017451">
    <property type="entry name" value="F-box-assoc_interact_dom"/>
</dbReference>
<dbReference type="Pfam" id="PF07734">
    <property type="entry name" value="FBA_1"/>
    <property type="match status" value="1"/>
</dbReference>
<evidence type="ECO:0000313" key="3">
    <source>
        <dbReference type="Proteomes" id="UP000264353"/>
    </source>
</evidence>
<sequence>MCKQECMSMEPLLHHDLVERIMEMLPVKSLLRFKAVSKQWQSTIESRYFQKSQLNHREQSRDPDVLMNTFYSVCGNSCDGLVCLYHSDLCFAVNPATRWHRTLPRCHFQQNKSILGTYNVGFGKDKLTGIYKPVWLYNAVGPGREEATTCERFDFSTNTWRFITTASAPYWISSYYDPVYVDGKLHWFTQCKEPKVLSLDLHTENFQVISNVPFANVVPYNNNIVMCNLDNRLSVSQKTMSEQVIWLFSSGNKTWNKLCSIDLELTSLQFDIHISIPFLPLALWERRKKKKLLLCPTDFGRTLVIHDLETKSYDAPFSAESIGYPVCYFQSLISIL</sequence>
<dbReference type="AlphaFoldDB" id="A0A397YPT7"/>
<dbReference type="PANTHER" id="PTHR31672:SF13">
    <property type="entry name" value="F-BOX PROTEIN CPR30-LIKE"/>
    <property type="match status" value="1"/>
</dbReference>
<dbReference type="InterPro" id="IPR050796">
    <property type="entry name" value="SCF_F-box_component"/>
</dbReference>
<reference evidence="2 3" key="1">
    <citation type="submission" date="2018-06" db="EMBL/GenBank/DDBJ databases">
        <title>WGS assembly of Brassica rapa FPsc.</title>
        <authorList>
            <person name="Bowman J."/>
            <person name="Kohchi T."/>
            <person name="Yamato K."/>
            <person name="Jenkins J."/>
            <person name="Shu S."/>
            <person name="Ishizaki K."/>
            <person name="Yamaoka S."/>
            <person name="Nishihama R."/>
            <person name="Nakamura Y."/>
            <person name="Berger F."/>
            <person name="Adam C."/>
            <person name="Aki S."/>
            <person name="Althoff F."/>
            <person name="Araki T."/>
            <person name="Arteaga-Vazquez M."/>
            <person name="Balasubrmanian S."/>
            <person name="Bauer D."/>
            <person name="Boehm C."/>
            <person name="Briginshaw L."/>
            <person name="Caballero-Perez J."/>
            <person name="Catarino B."/>
            <person name="Chen F."/>
            <person name="Chiyoda S."/>
            <person name="Chovatia M."/>
            <person name="Davies K."/>
            <person name="Delmans M."/>
            <person name="Demura T."/>
            <person name="Dierschke T."/>
            <person name="Dolan L."/>
            <person name="Dorantes-Acosta A."/>
            <person name="Eklund D."/>
            <person name="Florent S."/>
            <person name="Flores-Sandoval E."/>
            <person name="Fujiyama A."/>
            <person name="Fukuzawa H."/>
            <person name="Galik B."/>
            <person name="Grimanelli D."/>
            <person name="Grimwood J."/>
            <person name="Grossniklaus U."/>
            <person name="Hamada T."/>
            <person name="Haseloff J."/>
            <person name="Hetherington A."/>
            <person name="Higo A."/>
            <person name="Hirakawa Y."/>
            <person name="Hundley H."/>
            <person name="Ikeda Y."/>
            <person name="Inoue K."/>
            <person name="Inoue S."/>
            <person name="Ishida S."/>
            <person name="Jia Q."/>
            <person name="Kakita M."/>
            <person name="Kanazawa T."/>
            <person name="Kawai Y."/>
            <person name="Kawashima T."/>
            <person name="Kennedy M."/>
            <person name="Kinose K."/>
            <person name="Kinoshita T."/>
            <person name="Kohara Y."/>
            <person name="Koide E."/>
            <person name="Komatsu K."/>
            <person name="Kopischke S."/>
            <person name="Kubo M."/>
            <person name="Kyozuka J."/>
            <person name="Lagercrantz U."/>
            <person name="Lin S."/>
            <person name="Lindquist E."/>
            <person name="Lipzen A."/>
            <person name="Lu C."/>
            <person name="Luna E."/>
            <person name="Martienssen R."/>
            <person name="Minamino N."/>
            <person name="Mizutani M."/>
            <person name="Mizutani M."/>
            <person name="Mochizuki N."/>
            <person name="Monte I."/>
            <person name="Mosher R."/>
            <person name="Nagasaki H."/>
            <person name="Nakagami H."/>
            <person name="Naramoto S."/>
            <person name="Nishitani K."/>
            <person name="Ohtani M."/>
            <person name="Okamoto T."/>
            <person name="Okumura M."/>
            <person name="Phillips J."/>
            <person name="Pollak B."/>
            <person name="Reinders A."/>
            <person name="Roevekamp M."/>
            <person name="Sano R."/>
            <person name="Sawa S."/>
            <person name="Schmid M."/>
            <person name="Shirakawa M."/>
            <person name="Solano R."/>
            <person name="Spunde A."/>
            <person name="Suetsugu N."/>
            <person name="Sugano S."/>
            <person name="Sugiyama A."/>
            <person name="Sun R."/>
            <person name="Suzuki Y."/>
            <person name="Takenaka M."/>
            <person name="Takezawa D."/>
            <person name="Tomogane H."/>
            <person name="Tsuzuki M."/>
            <person name="Ueda T."/>
            <person name="Umeda M."/>
            <person name="Ward J."/>
            <person name="Watanabe Y."/>
            <person name="Yazaki K."/>
            <person name="Yokoyama R."/>
            <person name="Yoshitake Y."/>
            <person name="Yotsui I."/>
            <person name="Zachgo S."/>
            <person name="Schmutz J."/>
        </authorList>
    </citation>
    <scope>NUCLEOTIDE SEQUENCE [LARGE SCALE GENOMIC DNA]</scope>
    <source>
        <strain evidence="3">cv. B-3</strain>
    </source>
</reference>
<organism evidence="2 3">
    <name type="scientific">Brassica campestris</name>
    <name type="common">Field mustard</name>
    <dbReference type="NCBI Taxonomy" id="3711"/>
    <lineage>
        <taxon>Eukaryota</taxon>
        <taxon>Viridiplantae</taxon>
        <taxon>Streptophyta</taxon>
        <taxon>Embryophyta</taxon>
        <taxon>Tracheophyta</taxon>
        <taxon>Spermatophyta</taxon>
        <taxon>Magnoliopsida</taxon>
        <taxon>eudicotyledons</taxon>
        <taxon>Gunneridae</taxon>
        <taxon>Pentapetalae</taxon>
        <taxon>rosids</taxon>
        <taxon>malvids</taxon>
        <taxon>Brassicales</taxon>
        <taxon>Brassicaceae</taxon>
        <taxon>Brassiceae</taxon>
        <taxon>Brassica</taxon>
    </lineage>
</organism>
<dbReference type="SUPFAM" id="SSF81383">
    <property type="entry name" value="F-box domain"/>
    <property type="match status" value="1"/>
</dbReference>